<evidence type="ECO:0000313" key="2">
    <source>
        <dbReference type="Proteomes" id="UP001529491"/>
    </source>
</evidence>
<dbReference type="InterPro" id="IPR021710">
    <property type="entry name" value="DUF3293"/>
</dbReference>
<dbReference type="EMBL" id="CP136522">
    <property type="protein sequence ID" value="WOT05673.1"/>
    <property type="molecule type" value="Genomic_DNA"/>
</dbReference>
<gene>
    <name evidence="1" type="ORF">RGE70_02250</name>
</gene>
<accession>A0ABZ0K1E1</accession>
<protein>
    <submittedName>
        <fullName evidence="1">DUF3293 domain-containing protein</fullName>
    </submittedName>
</protein>
<organism evidence="1 2">
    <name type="scientific">Shewanella youngdeokensis</name>
    <dbReference type="NCBI Taxonomy" id="2999068"/>
    <lineage>
        <taxon>Bacteria</taxon>
        <taxon>Pseudomonadati</taxon>
        <taxon>Pseudomonadota</taxon>
        <taxon>Gammaproteobacteria</taxon>
        <taxon>Alteromonadales</taxon>
        <taxon>Shewanellaceae</taxon>
        <taxon>Shewanella</taxon>
    </lineage>
</organism>
<name>A0ABZ0K1E1_9GAMM</name>
<keyword evidence="2" id="KW-1185">Reference proteome</keyword>
<proteinExistence type="predicted"/>
<evidence type="ECO:0000313" key="1">
    <source>
        <dbReference type="EMBL" id="WOT05673.1"/>
    </source>
</evidence>
<sequence>MNQSIARLWQHYQEAEFLFTQCLSSRISFAIITAHNPKGQVLNTCQNRLLDRKLQQEILKLSRPYRSIVGVSHDRLHMEKSWAVWTDKASAIELGCQFNQYAIYYVEADKLHLIPCLLTEHETSLGTFSSRVNVVSELPDGV</sequence>
<dbReference type="Proteomes" id="UP001529491">
    <property type="component" value="Chromosome"/>
</dbReference>
<reference evidence="1 2" key="1">
    <citation type="submission" date="2023-10" db="EMBL/GenBank/DDBJ databases">
        <title>Complete genome sequence of Shewanella sp. DAU334.</title>
        <authorList>
            <person name="Lee Y.-S."/>
            <person name="Jeong H.-R."/>
            <person name="Hwang E.-J."/>
            <person name="Choi Y.-L."/>
            <person name="Kim G.-D."/>
        </authorList>
    </citation>
    <scope>NUCLEOTIDE SEQUENCE [LARGE SCALE GENOMIC DNA]</scope>
    <source>
        <strain evidence="1 2">DAU334</strain>
    </source>
</reference>
<dbReference type="RefSeq" id="WP_310469934.1">
    <property type="nucleotide sequence ID" value="NZ_CP136522.1"/>
</dbReference>
<dbReference type="Pfam" id="PF11697">
    <property type="entry name" value="DUF3293"/>
    <property type="match status" value="1"/>
</dbReference>